<feature type="compositionally biased region" description="Basic and acidic residues" evidence="1">
    <location>
        <begin position="1"/>
        <end position="14"/>
    </location>
</feature>
<dbReference type="Proteomes" id="UP000001025">
    <property type="component" value="Chromosome"/>
</dbReference>
<dbReference type="EMBL" id="BX294141">
    <property type="protein sequence ID" value="CAD78157.1"/>
    <property type="molecule type" value="Genomic_DNA"/>
</dbReference>
<protein>
    <submittedName>
        <fullName evidence="2">Uncharacterized protein</fullName>
    </submittedName>
</protein>
<dbReference type="AlphaFoldDB" id="Q7UH22"/>
<reference evidence="2 3" key="1">
    <citation type="journal article" date="2003" name="Proc. Natl. Acad. Sci. U.S.A.">
        <title>Complete genome sequence of the marine planctomycete Pirellula sp. strain 1.</title>
        <authorList>
            <person name="Gloeckner F.O."/>
            <person name="Kube M."/>
            <person name="Bauer M."/>
            <person name="Teeling H."/>
            <person name="Lombardot T."/>
            <person name="Ludwig W."/>
            <person name="Gade D."/>
            <person name="Beck A."/>
            <person name="Borzym K."/>
            <person name="Heitmann K."/>
            <person name="Rabus R."/>
            <person name="Schlesner H."/>
            <person name="Amann R."/>
            <person name="Reinhardt R."/>
        </authorList>
    </citation>
    <scope>NUCLEOTIDE SEQUENCE [LARGE SCALE GENOMIC DNA]</scope>
    <source>
        <strain evidence="3">DSM 10527 / NCIMB 13988 / SH1</strain>
    </source>
</reference>
<feature type="region of interest" description="Disordered" evidence="1">
    <location>
        <begin position="1"/>
        <end position="24"/>
    </location>
</feature>
<name>Q7UH22_RHOBA</name>
<dbReference type="HOGENOM" id="CLU_3065586_0_0_0"/>
<dbReference type="EnsemblBacteria" id="CAD78157">
    <property type="protein sequence ID" value="CAD78157"/>
    <property type="gene ID" value="RB4890"/>
</dbReference>
<proteinExistence type="predicted"/>
<accession>Q7UH22</accession>
<dbReference type="PATRIC" id="fig|243090.15.peg.2322"/>
<dbReference type="InParanoid" id="Q7UH22"/>
<evidence type="ECO:0000313" key="2">
    <source>
        <dbReference type="EMBL" id="CAD78157.1"/>
    </source>
</evidence>
<keyword evidence="3" id="KW-1185">Reference proteome</keyword>
<dbReference type="KEGG" id="rba:RB4890"/>
<evidence type="ECO:0000256" key="1">
    <source>
        <dbReference type="SAM" id="MobiDB-lite"/>
    </source>
</evidence>
<gene>
    <name evidence="2" type="ordered locus">RB4890</name>
</gene>
<evidence type="ECO:0000313" key="3">
    <source>
        <dbReference type="Proteomes" id="UP000001025"/>
    </source>
</evidence>
<organism evidence="2 3">
    <name type="scientific">Rhodopirellula baltica (strain DSM 10527 / NCIMB 13988 / SH1)</name>
    <dbReference type="NCBI Taxonomy" id="243090"/>
    <lineage>
        <taxon>Bacteria</taxon>
        <taxon>Pseudomonadati</taxon>
        <taxon>Planctomycetota</taxon>
        <taxon>Planctomycetia</taxon>
        <taxon>Pirellulales</taxon>
        <taxon>Pirellulaceae</taxon>
        <taxon>Rhodopirellula</taxon>
    </lineage>
</organism>
<sequence length="53" mass="5929">MIKRSSDHHIETPRHIVPKTTDHRRKTLSKVVIASGRDEAGTLADQVRINGKA</sequence>